<gene>
    <name evidence="2" type="ORF">J2750_001779</name>
</gene>
<sequence>MESVVKQTSYGPFVLFVSILLAAFAGFAIQMY</sequence>
<evidence type="ECO:0000313" key="3">
    <source>
        <dbReference type="Proteomes" id="UP001185015"/>
    </source>
</evidence>
<keyword evidence="1" id="KW-0472">Membrane</keyword>
<dbReference type="AlphaFoldDB" id="A0AA90U102"/>
<organism evidence="2 3">
    <name type="scientific">Methanococcoides alaskense</name>
    <dbReference type="NCBI Taxonomy" id="325778"/>
    <lineage>
        <taxon>Archaea</taxon>
        <taxon>Methanobacteriati</taxon>
        <taxon>Methanobacteriota</taxon>
        <taxon>Stenosarchaea group</taxon>
        <taxon>Methanomicrobia</taxon>
        <taxon>Methanosarcinales</taxon>
        <taxon>Methanosarcinaceae</taxon>
        <taxon>Methanococcoides</taxon>
    </lineage>
</organism>
<name>A0AA90U102_9EURY</name>
<feature type="transmembrane region" description="Helical" evidence="1">
    <location>
        <begin position="12"/>
        <end position="29"/>
    </location>
</feature>
<keyword evidence="1" id="KW-0812">Transmembrane</keyword>
<evidence type="ECO:0000313" key="2">
    <source>
        <dbReference type="EMBL" id="MDR6223314.1"/>
    </source>
</evidence>
<keyword evidence="3" id="KW-1185">Reference proteome</keyword>
<keyword evidence="1" id="KW-1133">Transmembrane helix</keyword>
<dbReference type="EMBL" id="JAVDQI010000006">
    <property type="protein sequence ID" value="MDR6223314.1"/>
    <property type="molecule type" value="Genomic_DNA"/>
</dbReference>
<dbReference type="Proteomes" id="UP001185015">
    <property type="component" value="Unassembled WGS sequence"/>
</dbReference>
<evidence type="ECO:0000256" key="1">
    <source>
        <dbReference type="SAM" id="Phobius"/>
    </source>
</evidence>
<comment type="caution">
    <text evidence="2">The sequence shown here is derived from an EMBL/GenBank/DDBJ whole genome shotgun (WGS) entry which is preliminary data.</text>
</comment>
<proteinExistence type="predicted"/>
<protein>
    <submittedName>
        <fullName evidence="2">Uncharacterized protein</fullName>
    </submittedName>
</protein>
<reference evidence="2 3" key="1">
    <citation type="submission" date="2023-07" db="EMBL/GenBank/DDBJ databases">
        <title>Genomic Encyclopedia of Type Strains, Phase IV (KMG-IV): sequencing the most valuable type-strain genomes for metagenomic binning, comparative biology and taxonomic classification.</title>
        <authorList>
            <person name="Goeker M."/>
        </authorList>
    </citation>
    <scope>NUCLEOTIDE SEQUENCE [LARGE SCALE GENOMIC DNA]</scope>
    <source>
        <strain evidence="2 3">DSM 17273</strain>
    </source>
</reference>
<accession>A0AA90U102</accession>